<keyword evidence="1" id="KW-0472">Membrane</keyword>
<reference evidence="2 3" key="1">
    <citation type="submission" date="2020-06" db="EMBL/GenBank/DDBJ databases">
        <title>Oricola thermophila sp. nov. isolated from a tidal sediments.</title>
        <authorList>
            <person name="Kwon K.K."/>
            <person name="Yang S.-H."/>
            <person name="Park M.-J."/>
        </authorList>
    </citation>
    <scope>NUCLEOTIDE SEQUENCE [LARGE SCALE GENOMIC DNA]</scope>
    <source>
        <strain evidence="2 3">MEBiC13590</strain>
    </source>
</reference>
<dbReference type="RefSeq" id="WP_175275990.1">
    <property type="nucleotide sequence ID" value="NZ_CP054836.1"/>
</dbReference>
<proteinExistence type="predicted"/>
<dbReference type="KEGG" id="orm:HTY61_06295"/>
<keyword evidence="1" id="KW-0812">Transmembrane</keyword>
<keyword evidence="3" id="KW-1185">Reference proteome</keyword>
<dbReference type="Pfam" id="PF03591">
    <property type="entry name" value="AzlC"/>
    <property type="match status" value="1"/>
</dbReference>
<sequence>MVQNRNDHGGEGTALLWLGRGMRKVVSLPAFILMNAFIGFAGFARESGIELAHAAFMTAAIWALPAQVVLIAAVESGTTLLATFFAVSLSSVRLMPMVTSLIPQLRGERTRTSTLLFLSHFIAVTSWVMANQFIERVPRRYRTIYFGGFAVTLTVCNILIVVAVYGLSARIPSSVLGALFFLTPVYFLTSLWATARERVIKLALLTGMALGPLFHLVAPEFDLLLAGTVGGVVAFAVGRPRTDTDKEVS</sequence>
<feature type="transmembrane region" description="Helical" evidence="1">
    <location>
        <begin position="146"/>
        <end position="167"/>
    </location>
</feature>
<keyword evidence="1" id="KW-1133">Transmembrane helix</keyword>
<evidence type="ECO:0000256" key="1">
    <source>
        <dbReference type="SAM" id="Phobius"/>
    </source>
</evidence>
<accession>A0A6N1VAW9</accession>
<feature type="transmembrane region" description="Helical" evidence="1">
    <location>
        <begin position="114"/>
        <end position="134"/>
    </location>
</feature>
<feature type="transmembrane region" description="Helical" evidence="1">
    <location>
        <begin position="25"/>
        <end position="44"/>
    </location>
</feature>
<evidence type="ECO:0000313" key="3">
    <source>
        <dbReference type="Proteomes" id="UP000509367"/>
    </source>
</evidence>
<feature type="transmembrane region" description="Helical" evidence="1">
    <location>
        <begin position="80"/>
        <end position="102"/>
    </location>
</feature>
<gene>
    <name evidence="2" type="ORF">HTY61_06295</name>
</gene>
<dbReference type="InterPro" id="IPR011606">
    <property type="entry name" value="Brnchd-chn_aa_trnsp_permease"/>
</dbReference>
<dbReference type="EMBL" id="CP054836">
    <property type="protein sequence ID" value="QKV18094.1"/>
    <property type="molecule type" value="Genomic_DNA"/>
</dbReference>
<organism evidence="2 3">
    <name type="scientific">Oricola thermophila</name>
    <dbReference type="NCBI Taxonomy" id="2742145"/>
    <lineage>
        <taxon>Bacteria</taxon>
        <taxon>Pseudomonadati</taxon>
        <taxon>Pseudomonadota</taxon>
        <taxon>Alphaproteobacteria</taxon>
        <taxon>Hyphomicrobiales</taxon>
        <taxon>Ahrensiaceae</taxon>
        <taxon>Oricola</taxon>
    </lineage>
</organism>
<evidence type="ECO:0000313" key="2">
    <source>
        <dbReference type="EMBL" id="QKV18094.1"/>
    </source>
</evidence>
<feature type="transmembrane region" description="Helical" evidence="1">
    <location>
        <begin position="213"/>
        <end position="237"/>
    </location>
</feature>
<feature type="transmembrane region" description="Helical" evidence="1">
    <location>
        <begin position="51"/>
        <end position="74"/>
    </location>
</feature>
<dbReference type="AlphaFoldDB" id="A0A6N1VAW9"/>
<name>A0A6N1VAW9_9HYPH</name>
<dbReference type="Proteomes" id="UP000509367">
    <property type="component" value="Chromosome"/>
</dbReference>
<protein>
    <submittedName>
        <fullName evidence="2">AzlC family ABC transporter permease</fullName>
    </submittedName>
</protein>
<feature type="transmembrane region" description="Helical" evidence="1">
    <location>
        <begin position="174"/>
        <end position="193"/>
    </location>
</feature>